<organism evidence="3 4">
    <name type="scientific">Eimeria acervulina</name>
    <name type="common">Coccidian parasite</name>
    <dbReference type="NCBI Taxonomy" id="5801"/>
    <lineage>
        <taxon>Eukaryota</taxon>
        <taxon>Sar</taxon>
        <taxon>Alveolata</taxon>
        <taxon>Apicomplexa</taxon>
        <taxon>Conoidasida</taxon>
        <taxon>Coccidia</taxon>
        <taxon>Eucoccidiorida</taxon>
        <taxon>Eimeriorina</taxon>
        <taxon>Eimeriidae</taxon>
        <taxon>Eimeria</taxon>
    </lineage>
</organism>
<feature type="compositionally biased region" description="Acidic residues" evidence="1">
    <location>
        <begin position="1053"/>
        <end position="1063"/>
    </location>
</feature>
<dbReference type="InterPro" id="IPR036397">
    <property type="entry name" value="RNaseH_sf"/>
</dbReference>
<protein>
    <recommendedName>
        <fullName evidence="2">PAZ domain-containing protein</fullName>
    </recommendedName>
</protein>
<dbReference type="Pfam" id="PF02170">
    <property type="entry name" value="PAZ"/>
    <property type="match status" value="1"/>
</dbReference>
<dbReference type="Proteomes" id="UP000018050">
    <property type="component" value="Unassembled WGS sequence"/>
</dbReference>
<feature type="compositionally biased region" description="Low complexity" evidence="1">
    <location>
        <begin position="48"/>
        <end position="58"/>
    </location>
</feature>
<feature type="compositionally biased region" description="Basic and acidic residues" evidence="1">
    <location>
        <begin position="1077"/>
        <end position="1090"/>
    </location>
</feature>
<name>U6GMX0_EIMAC</name>
<evidence type="ECO:0000256" key="1">
    <source>
        <dbReference type="SAM" id="MobiDB-lite"/>
    </source>
</evidence>
<dbReference type="OrthoDB" id="445936at2759"/>
<dbReference type="Gene3D" id="3.30.420.10">
    <property type="entry name" value="Ribonuclease H-like superfamily/Ribonuclease H"/>
    <property type="match status" value="1"/>
</dbReference>
<proteinExistence type="predicted"/>
<reference evidence="3" key="2">
    <citation type="submission" date="2013-10" db="EMBL/GenBank/DDBJ databases">
        <authorList>
            <person name="Aslett M."/>
        </authorList>
    </citation>
    <scope>NUCLEOTIDE SEQUENCE [LARGE SCALE GENOMIC DNA]</scope>
    <source>
        <strain evidence="3">Houghton</strain>
    </source>
</reference>
<feature type="compositionally biased region" description="Low complexity" evidence="1">
    <location>
        <begin position="12"/>
        <end position="21"/>
    </location>
</feature>
<accession>U6GMX0</accession>
<feature type="region of interest" description="Disordered" evidence="1">
    <location>
        <begin position="1"/>
        <end position="94"/>
    </location>
</feature>
<dbReference type="Gene3D" id="2.170.260.10">
    <property type="entry name" value="paz domain"/>
    <property type="match status" value="1"/>
</dbReference>
<feature type="compositionally biased region" description="Basic and acidic residues" evidence="1">
    <location>
        <begin position="22"/>
        <end position="47"/>
    </location>
</feature>
<evidence type="ECO:0000259" key="2">
    <source>
        <dbReference type="PROSITE" id="PS50821"/>
    </source>
</evidence>
<dbReference type="PROSITE" id="PS50821">
    <property type="entry name" value="PAZ"/>
    <property type="match status" value="1"/>
</dbReference>
<dbReference type="SMART" id="SM00950">
    <property type="entry name" value="Piwi"/>
    <property type="match status" value="1"/>
</dbReference>
<dbReference type="InterPro" id="IPR003165">
    <property type="entry name" value="Piwi"/>
</dbReference>
<feature type="compositionally biased region" description="Gly residues" evidence="1">
    <location>
        <begin position="1"/>
        <end position="11"/>
    </location>
</feature>
<dbReference type="VEuPathDB" id="ToxoDB:EAH_00018790"/>
<dbReference type="InterPro" id="IPR003100">
    <property type="entry name" value="PAZ_dom"/>
</dbReference>
<dbReference type="AlphaFoldDB" id="U6GMX0"/>
<dbReference type="InterPro" id="IPR036085">
    <property type="entry name" value="PAZ_dom_sf"/>
</dbReference>
<dbReference type="SMART" id="SM00949">
    <property type="entry name" value="PAZ"/>
    <property type="match status" value="1"/>
</dbReference>
<dbReference type="SUPFAM" id="SSF101690">
    <property type="entry name" value="PAZ domain"/>
    <property type="match status" value="1"/>
</dbReference>
<evidence type="ECO:0000313" key="3">
    <source>
        <dbReference type="EMBL" id="CDI80937.1"/>
    </source>
</evidence>
<feature type="domain" description="PAZ" evidence="2">
    <location>
        <begin position="295"/>
        <end position="391"/>
    </location>
</feature>
<sequence>MSERGGGGGLGDPPSGSGPRPEGQREWGERSGERREERWHGEGRREGSPWGSRHPSGPGRSGDRRGSGLRGRGRGFRQSPRQRPLTESLERALEPTGQRRGQVLCNAWTMRLEEEFQAWGYPLSIKERGTERPVEERKERRKVLAQLLRALTGIQEPPERQRPRRVISRGAQHSELLRWIIVYSERIRELIRDEPTREVPVRDGDAPLKVYTVTFGEERELTGANWRFYFIAAMMITLEAANYQRALGQSQYIRLDPRSLKSDMELYGVDATLIQSDAAWLLKVSRHDRKLEVGFLEDRLREMDYQQALLTYKNRLCVTVHKGNLYRIVDIMDTTADRATFEKGGTTITVAKYFKDAYNENVEGKQVVTAKEARGGSRLCYLPVNLLRVIAQAPQPEEGSRAMLRPKSAQETLVECTELVKDILRTPAVKEQMKELKVHIGDNGGLPIDVQKDITSLRKVMGDEPHYGEPRISWGPERKEEQQDTFVELTPDFRARLCQNLVRLHNQLPVLRHKVPLNSRWMLVVCTGRREHGSSRAVESIKNTIELTRQRIRHRGQLTVDMDAPACCEHFIRSEADWKKGRVERTKRSLRDLFIRQRHGLRGAVVLLAYDSDDTNNRVRVAAKQNRPEDKSMNMWWNVYLQFQTKITDDSLRAGIPWAADQLLAPIREGVRPPQISEVVRAIGIAVNSFGPPNARCGVVGIVGGRNVGHTQFVSHIGASAPANYRAGVIKDMGKHFKRFWEKLTFEESVKPHKRAPAHLLIYRSAPSGSSQIKEVLAHEVTAIRNVLGTDLGSFEFSPETSELIIEHPMATAFPDAEFAVVLTLEDGEDGKRITLPDSHPLLEYAKSNSRWLKNIELEFTHSPDGPLNGFKGVIVPVNGEIYADVNIRAAESSPGTELSSGDTIYLRQAAISQLVQKVFINVLVNPHRPANPMKFFMKGREGVQGLPVGAYIDSGPVIPVAPNTETPEEKFLIGTADPTRGSPSASEFHVAQNESDWSKHFLAVVSYKLCHMYYNWAGTVKHPHLLQMALAIVRQHAIYIASESGFGLESEFAPEGEPEGEPAQERPVSPELGEEPEIRERVQKRRQEAGQEALVGTREQRETEEDAEERTAGLENLKELKAALQNRDSVLMTTAFML</sequence>
<dbReference type="GeneID" id="25269949"/>
<dbReference type="GO" id="GO:0003723">
    <property type="term" value="F:RNA binding"/>
    <property type="evidence" value="ECO:0007669"/>
    <property type="project" value="InterPro"/>
</dbReference>
<dbReference type="RefSeq" id="XP_013249181.1">
    <property type="nucleotide sequence ID" value="XM_013393727.1"/>
</dbReference>
<dbReference type="InterPro" id="IPR012337">
    <property type="entry name" value="RNaseH-like_sf"/>
</dbReference>
<evidence type="ECO:0000313" key="4">
    <source>
        <dbReference type="Proteomes" id="UP000018050"/>
    </source>
</evidence>
<gene>
    <name evidence="3" type="ORF">EAH_00018790</name>
</gene>
<dbReference type="SUPFAM" id="SSF53098">
    <property type="entry name" value="Ribonuclease H-like"/>
    <property type="match status" value="1"/>
</dbReference>
<reference evidence="3" key="1">
    <citation type="submission" date="2013-10" db="EMBL/GenBank/DDBJ databases">
        <title>Genomic analysis of the causative agents of coccidiosis in chickens.</title>
        <authorList>
            <person name="Reid A.J."/>
            <person name="Blake D."/>
            <person name="Billington K."/>
            <person name="Browne H."/>
            <person name="Dunn M."/>
            <person name="Hung S."/>
            <person name="Kawahara F."/>
            <person name="Miranda-Saavedra D."/>
            <person name="Mourier T."/>
            <person name="Nagra H."/>
            <person name="Otto T.D."/>
            <person name="Rawlings N."/>
            <person name="Sanchez A."/>
            <person name="Sanders M."/>
            <person name="Subramaniam C."/>
            <person name="Tay Y."/>
            <person name="Dear P."/>
            <person name="Doerig C."/>
            <person name="Gruber A."/>
            <person name="Parkinson J."/>
            <person name="Shirley M."/>
            <person name="Wan K.L."/>
            <person name="Berriman M."/>
            <person name="Tomley F."/>
            <person name="Pain A."/>
        </authorList>
    </citation>
    <scope>NUCLEOTIDE SEQUENCE [LARGE SCALE GENOMIC DNA]</scope>
    <source>
        <strain evidence="3">Houghton</strain>
    </source>
</reference>
<dbReference type="EMBL" id="HG671407">
    <property type="protein sequence ID" value="CDI80937.1"/>
    <property type="molecule type" value="Genomic_DNA"/>
</dbReference>
<feature type="region of interest" description="Disordered" evidence="1">
    <location>
        <begin position="1050"/>
        <end position="1114"/>
    </location>
</feature>
<dbReference type="PANTHER" id="PTHR22891">
    <property type="entry name" value="EUKARYOTIC TRANSLATION INITIATION FACTOR 2C"/>
    <property type="match status" value="1"/>
</dbReference>
<dbReference type="OMA" id="EPRISWG"/>
<keyword evidence="4" id="KW-1185">Reference proteome</keyword>